<dbReference type="InterPro" id="IPR001882">
    <property type="entry name" value="Biotin_BS"/>
</dbReference>
<evidence type="ECO:0000259" key="2">
    <source>
        <dbReference type="PROSITE" id="PS50968"/>
    </source>
</evidence>
<dbReference type="PANTHER" id="PTHR45266:SF3">
    <property type="entry name" value="OXALOACETATE DECARBOXYLASE ALPHA CHAIN"/>
    <property type="match status" value="1"/>
</dbReference>
<sequence length="161" mass="17911">MANPFEIKVNGEWSFHMDSESLETYDQARLSSNTFHVIHNSHSFEVQILEEDFDSKSYKVSVNGKPYTISISNPLDQLISTMGFELGTSKNVSHIEAPMPGLILDIQVSQGDEVREGDPLLVLEAMKMENVILSPRDGKIAKVAVEKGAAVDKKSLLLEFE</sequence>
<dbReference type="CDD" id="cd06850">
    <property type="entry name" value="biotinyl_domain"/>
    <property type="match status" value="1"/>
</dbReference>
<keyword evidence="4" id="KW-1185">Reference proteome</keyword>
<keyword evidence="1" id="KW-0092">Biotin</keyword>
<dbReference type="InterPro" id="IPR000089">
    <property type="entry name" value="Biotin_lipoyl"/>
</dbReference>
<comment type="caution">
    <text evidence="3">The sequence shown here is derived from an EMBL/GenBank/DDBJ whole genome shotgun (WGS) entry which is preliminary data.</text>
</comment>
<reference evidence="3" key="1">
    <citation type="submission" date="2023-06" db="EMBL/GenBank/DDBJ databases">
        <title>Robiginitalea aurantiacus sp. nov. and Algoriphagus sediminis sp. nov., isolated from coastal sediment.</title>
        <authorList>
            <person name="Zhou Z.Y."/>
            <person name="An J."/>
            <person name="Jia Y.W."/>
            <person name="Du Z.J."/>
        </authorList>
    </citation>
    <scope>NUCLEOTIDE SEQUENCE</scope>
    <source>
        <strain evidence="3">M39</strain>
    </source>
</reference>
<dbReference type="Pfam" id="PF00364">
    <property type="entry name" value="Biotin_lipoyl"/>
    <property type="match status" value="1"/>
</dbReference>
<feature type="domain" description="Lipoyl-binding" evidence="2">
    <location>
        <begin position="83"/>
        <end position="161"/>
    </location>
</feature>
<protein>
    <submittedName>
        <fullName evidence="3">Acetyl-CoA carboxylase biotin carboxyl carrier protein subunit</fullName>
    </submittedName>
</protein>
<dbReference type="SUPFAM" id="SSF51230">
    <property type="entry name" value="Single hybrid motif"/>
    <property type="match status" value="1"/>
</dbReference>
<evidence type="ECO:0000313" key="4">
    <source>
        <dbReference type="Proteomes" id="UP001174839"/>
    </source>
</evidence>
<evidence type="ECO:0000313" key="3">
    <source>
        <dbReference type="EMBL" id="MDM9632076.1"/>
    </source>
</evidence>
<name>A0ABT7WGN4_9FLAO</name>
<evidence type="ECO:0000256" key="1">
    <source>
        <dbReference type="ARBA" id="ARBA00023267"/>
    </source>
</evidence>
<dbReference type="InterPro" id="IPR011053">
    <property type="entry name" value="Single_hybrid_motif"/>
</dbReference>
<dbReference type="EMBL" id="JAUDUY010000005">
    <property type="protein sequence ID" value="MDM9632076.1"/>
    <property type="molecule type" value="Genomic_DNA"/>
</dbReference>
<gene>
    <name evidence="3" type="ORF">QU605_11360</name>
</gene>
<dbReference type="RefSeq" id="WP_289725434.1">
    <property type="nucleotide sequence ID" value="NZ_JAUDUY010000005.1"/>
</dbReference>
<dbReference type="Proteomes" id="UP001174839">
    <property type="component" value="Unassembled WGS sequence"/>
</dbReference>
<dbReference type="PROSITE" id="PS00188">
    <property type="entry name" value="BIOTIN"/>
    <property type="match status" value="1"/>
</dbReference>
<dbReference type="PROSITE" id="PS50968">
    <property type="entry name" value="BIOTINYL_LIPOYL"/>
    <property type="match status" value="1"/>
</dbReference>
<proteinExistence type="predicted"/>
<dbReference type="PANTHER" id="PTHR45266">
    <property type="entry name" value="OXALOACETATE DECARBOXYLASE ALPHA CHAIN"/>
    <property type="match status" value="1"/>
</dbReference>
<organism evidence="3 4">
    <name type="scientific">Robiginitalea aurantiaca</name>
    <dbReference type="NCBI Taxonomy" id="3056915"/>
    <lineage>
        <taxon>Bacteria</taxon>
        <taxon>Pseudomonadati</taxon>
        <taxon>Bacteroidota</taxon>
        <taxon>Flavobacteriia</taxon>
        <taxon>Flavobacteriales</taxon>
        <taxon>Flavobacteriaceae</taxon>
        <taxon>Robiginitalea</taxon>
    </lineage>
</organism>
<dbReference type="InterPro" id="IPR050709">
    <property type="entry name" value="Biotin_Carboxyl_Carrier/Decarb"/>
</dbReference>
<accession>A0ABT7WGN4</accession>
<dbReference type="Gene3D" id="2.40.50.100">
    <property type="match status" value="1"/>
</dbReference>